<reference evidence="1" key="4">
    <citation type="submission" date="2019-03" db="UniProtKB">
        <authorList>
            <consortium name="EnsemblPlants"/>
        </authorList>
    </citation>
    <scope>IDENTIFICATION</scope>
</reference>
<dbReference type="Proteomes" id="UP000015105">
    <property type="component" value="Chromosome 2D"/>
</dbReference>
<dbReference type="EnsemblPlants" id="AET2Gv20132900.7">
    <property type="protein sequence ID" value="AET2Gv20132900.7"/>
    <property type="gene ID" value="AET2Gv20132900"/>
</dbReference>
<evidence type="ECO:0000313" key="2">
    <source>
        <dbReference type="Proteomes" id="UP000015105"/>
    </source>
</evidence>
<protein>
    <submittedName>
        <fullName evidence="1">Uncharacterized protein</fullName>
    </submittedName>
</protein>
<name>A0A453AH74_AEGTS</name>
<proteinExistence type="predicted"/>
<evidence type="ECO:0000313" key="1">
    <source>
        <dbReference type="EnsemblPlants" id="AET2Gv20132900.7"/>
    </source>
</evidence>
<accession>A0A453AH74</accession>
<reference evidence="2" key="2">
    <citation type="journal article" date="2017" name="Nat. Plants">
        <title>The Aegilops tauschii genome reveals multiple impacts of transposons.</title>
        <authorList>
            <person name="Zhao G."/>
            <person name="Zou C."/>
            <person name="Li K."/>
            <person name="Wang K."/>
            <person name="Li T."/>
            <person name="Gao L."/>
            <person name="Zhang X."/>
            <person name="Wang H."/>
            <person name="Yang Z."/>
            <person name="Liu X."/>
            <person name="Jiang W."/>
            <person name="Mao L."/>
            <person name="Kong X."/>
            <person name="Jiao Y."/>
            <person name="Jia J."/>
        </authorList>
    </citation>
    <scope>NUCLEOTIDE SEQUENCE [LARGE SCALE GENOMIC DNA]</scope>
    <source>
        <strain evidence="2">cv. AL8/78</strain>
    </source>
</reference>
<dbReference type="Gramene" id="AET2Gv20132900.7">
    <property type="protein sequence ID" value="AET2Gv20132900.7"/>
    <property type="gene ID" value="AET2Gv20132900"/>
</dbReference>
<reference evidence="1" key="3">
    <citation type="journal article" date="2017" name="Nature">
        <title>Genome sequence of the progenitor of the wheat D genome Aegilops tauschii.</title>
        <authorList>
            <person name="Luo M.C."/>
            <person name="Gu Y.Q."/>
            <person name="Puiu D."/>
            <person name="Wang H."/>
            <person name="Twardziok S.O."/>
            <person name="Deal K.R."/>
            <person name="Huo N."/>
            <person name="Zhu T."/>
            <person name="Wang L."/>
            <person name="Wang Y."/>
            <person name="McGuire P.E."/>
            <person name="Liu S."/>
            <person name="Long H."/>
            <person name="Ramasamy R.K."/>
            <person name="Rodriguez J.C."/>
            <person name="Van S.L."/>
            <person name="Yuan L."/>
            <person name="Wang Z."/>
            <person name="Xia Z."/>
            <person name="Xiao L."/>
            <person name="Anderson O.D."/>
            <person name="Ouyang S."/>
            <person name="Liang Y."/>
            <person name="Zimin A.V."/>
            <person name="Pertea G."/>
            <person name="Qi P."/>
            <person name="Bennetzen J.L."/>
            <person name="Dai X."/>
            <person name="Dawson M.W."/>
            <person name="Muller H.G."/>
            <person name="Kugler K."/>
            <person name="Rivarola-Duarte L."/>
            <person name="Spannagl M."/>
            <person name="Mayer K.F.X."/>
            <person name="Lu F.H."/>
            <person name="Bevan M.W."/>
            <person name="Leroy P."/>
            <person name="Li P."/>
            <person name="You F.M."/>
            <person name="Sun Q."/>
            <person name="Liu Z."/>
            <person name="Lyons E."/>
            <person name="Wicker T."/>
            <person name="Salzberg S.L."/>
            <person name="Devos K.M."/>
            <person name="Dvorak J."/>
        </authorList>
    </citation>
    <scope>NUCLEOTIDE SEQUENCE [LARGE SCALE GENOMIC DNA]</scope>
    <source>
        <strain evidence="1">cv. AL8/78</strain>
    </source>
</reference>
<sequence>MHHRIVISVREIRDFFPGKIIGHTNNTQVASIIFSRRPRNTKKPRTGQQKRLHQRPCTQLSPLVLQKAVRPPPLRLLLLCPLDRGGGLGRALVASSPAAVLLTSVVPCF</sequence>
<dbReference type="AlphaFoldDB" id="A0A453AH74"/>
<organism evidence="1 2">
    <name type="scientific">Aegilops tauschii subsp. strangulata</name>
    <name type="common">Goatgrass</name>
    <dbReference type="NCBI Taxonomy" id="200361"/>
    <lineage>
        <taxon>Eukaryota</taxon>
        <taxon>Viridiplantae</taxon>
        <taxon>Streptophyta</taxon>
        <taxon>Embryophyta</taxon>
        <taxon>Tracheophyta</taxon>
        <taxon>Spermatophyta</taxon>
        <taxon>Magnoliopsida</taxon>
        <taxon>Liliopsida</taxon>
        <taxon>Poales</taxon>
        <taxon>Poaceae</taxon>
        <taxon>BOP clade</taxon>
        <taxon>Pooideae</taxon>
        <taxon>Triticodae</taxon>
        <taxon>Triticeae</taxon>
        <taxon>Triticinae</taxon>
        <taxon>Aegilops</taxon>
    </lineage>
</organism>
<keyword evidence="2" id="KW-1185">Reference proteome</keyword>
<reference evidence="1" key="5">
    <citation type="journal article" date="2021" name="G3 (Bethesda)">
        <title>Aegilops tauschii genome assembly Aet v5.0 features greater sequence contiguity and improved annotation.</title>
        <authorList>
            <person name="Wang L."/>
            <person name="Zhu T."/>
            <person name="Rodriguez J.C."/>
            <person name="Deal K.R."/>
            <person name="Dubcovsky J."/>
            <person name="McGuire P.E."/>
            <person name="Lux T."/>
            <person name="Spannagl M."/>
            <person name="Mayer K.F.X."/>
            <person name="Baldrich P."/>
            <person name="Meyers B.C."/>
            <person name="Huo N."/>
            <person name="Gu Y.Q."/>
            <person name="Zhou H."/>
            <person name="Devos K.M."/>
            <person name="Bennetzen J.L."/>
            <person name="Unver T."/>
            <person name="Budak H."/>
            <person name="Gulick P.J."/>
            <person name="Galiba G."/>
            <person name="Kalapos B."/>
            <person name="Nelson D.R."/>
            <person name="Li P."/>
            <person name="You F.M."/>
            <person name="Luo M.C."/>
            <person name="Dvorak J."/>
        </authorList>
    </citation>
    <scope>NUCLEOTIDE SEQUENCE [LARGE SCALE GENOMIC DNA]</scope>
    <source>
        <strain evidence="1">cv. AL8/78</strain>
    </source>
</reference>
<reference evidence="2" key="1">
    <citation type="journal article" date="2014" name="Science">
        <title>Ancient hybridizations among the ancestral genomes of bread wheat.</title>
        <authorList>
            <consortium name="International Wheat Genome Sequencing Consortium,"/>
            <person name="Marcussen T."/>
            <person name="Sandve S.R."/>
            <person name="Heier L."/>
            <person name="Spannagl M."/>
            <person name="Pfeifer M."/>
            <person name="Jakobsen K.S."/>
            <person name="Wulff B.B."/>
            <person name="Steuernagel B."/>
            <person name="Mayer K.F."/>
            <person name="Olsen O.A."/>
        </authorList>
    </citation>
    <scope>NUCLEOTIDE SEQUENCE [LARGE SCALE GENOMIC DNA]</scope>
    <source>
        <strain evidence="2">cv. AL8/78</strain>
    </source>
</reference>